<dbReference type="SUPFAM" id="SSF48552">
    <property type="entry name" value="Serum albumin-like"/>
    <property type="match status" value="1"/>
</dbReference>
<dbReference type="GO" id="GO:0005615">
    <property type="term" value="C:extracellular space"/>
    <property type="evidence" value="ECO:0007669"/>
    <property type="project" value="InterPro"/>
</dbReference>
<evidence type="ECO:0000256" key="1">
    <source>
        <dbReference type="ARBA" id="ARBA00004613"/>
    </source>
</evidence>
<evidence type="ECO:0000313" key="5">
    <source>
        <dbReference type="Proteomes" id="UP001044222"/>
    </source>
</evidence>
<keyword evidence="2" id="KW-0964">Secreted</keyword>
<comment type="subcellular location">
    <subcellularLocation>
        <location evidence="1">Secreted</location>
    </subcellularLocation>
</comment>
<dbReference type="PANTHER" id="PTHR16776">
    <property type="entry name" value="EXTRACELLULAR MATRIX PROTEIN 1"/>
    <property type="match status" value="1"/>
</dbReference>
<evidence type="ECO:0000256" key="3">
    <source>
        <dbReference type="ARBA" id="ARBA00022737"/>
    </source>
</evidence>
<dbReference type="Gene3D" id="1.10.246.10">
    <property type="match status" value="1"/>
</dbReference>
<gene>
    <name evidence="4" type="ORF">ANANG_G00181900</name>
</gene>
<proteinExistence type="predicted"/>
<dbReference type="PANTHER" id="PTHR16776:SF3">
    <property type="entry name" value="EXTRACELLULAR MATRIX PROTEIN 1"/>
    <property type="match status" value="1"/>
</dbReference>
<sequence length="208" mass="23632">MASTTGPALSLSKAFFCAAIPRRQACLERFFWRPQAFFFVTRTEREDQTMDLRGVLRGPWVVVLLLFSFVPSEGQAPPSTDNLVLFPPGRPSKDNLPGICNNGLHRPPYRLDSLPTPGYSYLRRQATAVNNLEELYRGCCRSYGTQDDALTLKCAQGAWETALSEFCEEEYSVKTRFYHCCQNDVDFGCFEKWAPNPSYQHPVPQKQT</sequence>
<dbReference type="EMBL" id="JAFIRN010000009">
    <property type="protein sequence ID" value="KAG5842829.1"/>
    <property type="molecule type" value="Genomic_DNA"/>
</dbReference>
<evidence type="ECO:0000313" key="4">
    <source>
        <dbReference type="EMBL" id="KAG5842829.1"/>
    </source>
</evidence>
<accession>A0A9D3M6Q9</accession>
<dbReference type="Proteomes" id="UP001044222">
    <property type="component" value="Chromosome 9"/>
</dbReference>
<protein>
    <recommendedName>
        <fullName evidence="6">Extracellular matrix protein 1-like</fullName>
    </recommendedName>
</protein>
<dbReference type="Pfam" id="PF05782">
    <property type="entry name" value="ECM1"/>
    <property type="match status" value="1"/>
</dbReference>
<dbReference type="GO" id="GO:0030500">
    <property type="term" value="P:regulation of bone mineralization"/>
    <property type="evidence" value="ECO:0007669"/>
    <property type="project" value="TreeGrafter"/>
</dbReference>
<dbReference type="GO" id="GO:0007165">
    <property type="term" value="P:signal transduction"/>
    <property type="evidence" value="ECO:0007669"/>
    <property type="project" value="InterPro"/>
</dbReference>
<reference evidence="4" key="1">
    <citation type="submission" date="2021-01" db="EMBL/GenBank/DDBJ databases">
        <title>A chromosome-scale assembly of European eel, Anguilla anguilla.</title>
        <authorList>
            <person name="Henkel C."/>
            <person name="Jong-Raadsen S.A."/>
            <person name="Dufour S."/>
            <person name="Weltzien F.-A."/>
            <person name="Palstra A.P."/>
            <person name="Pelster B."/>
            <person name="Spaink H.P."/>
            <person name="Van Den Thillart G.E."/>
            <person name="Jansen H."/>
            <person name="Zahm M."/>
            <person name="Klopp C."/>
            <person name="Cedric C."/>
            <person name="Louis A."/>
            <person name="Berthelot C."/>
            <person name="Parey E."/>
            <person name="Roest Crollius H."/>
            <person name="Montfort J."/>
            <person name="Robinson-Rechavi M."/>
            <person name="Bucao C."/>
            <person name="Bouchez O."/>
            <person name="Gislard M."/>
            <person name="Lluch J."/>
            <person name="Milhes M."/>
            <person name="Lampietro C."/>
            <person name="Lopez Roques C."/>
            <person name="Donnadieu C."/>
            <person name="Braasch I."/>
            <person name="Desvignes T."/>
            <person name="Postlethwait J."/>
            <person name="Bobe J."/>
            <person name="Guiguen Y."/>
            <person name="Dirks R."/>
        </authorList>
    </citation>
    <scope>NUCLEOTIDE SEQUENCE</scope>
    <source>
        <strain evidence="4">Tag_6206</strain>
        <tissue evidence="4">Liver</tissue>
    </source>
</reference>
<keyword evidence="5" id="KW-1185">Reference proteome</keyword>
<dbReference type="InterPro" id="IPR020858">
    <property type="entry name" value="Serum_albumin-like"/>
</dbReference>
<evidence type="ECO:0000256" key="2">
    <source>
        <dbReference type="ARBA" id="ARBA00022525"/>
    </source>
</evidence>
<dbReference type="AlphaFoldDB" id="A0A9D3M6Q9"/>
<dbReference type="InterPro" id="IPR008605">
    <property type="entry name" value="ECM1"/>
</dbReference>
<organism evidence="4 5">
    <name type="scientific">Anguilla anguilla</name>
    <name type="common">European freshwater eel</name>
    <name type="synonym">Muraena anguilla</name>
    <dbReference type="NCBI Taxonomy" id="7936"/>
    <lineage>
        <taxon>Eukaryota</taxon>
        <taxon>Metazoa</taxon>
        <taxon>Chordata</taxon>
        <taxon>Craniata</taxon>
        <taxon>Vertebrata</taxon>
        <taxon>Euteleostomi</taxon>
        <taxon>Actinopterygii</taxon>
        <taxon>Neopterygii</taxon>
        <taxon>Teleostei</taxon>
        <taxon>Anguilliformes</taxon>
        <taxon>Anguillidae</taxon>
        <taxon>Anguilla</taxon>
    </lineage>
</organism>
<keyword evidence="3" id="KW-0677">Repeat</keyword>
<evidence type="ECO:0008006" key="6">
    <source>
        <dbReference type="Google" id="ProtNLM"/>
    </source>
</evidence>
<comment type="caution">
    <text evidence="4">The sequence shown here is derived from an EMBL/GenBank/DDBJ whole genome shotgun (WGS) entry which is preliminary data.</text>
</comment>
<name>A0A9D3M6Q9_ANGAN</name>